<name>H5ST41_ACEAU</name>
<dbReference type="InterPro" id="IPR005950">
    <property type="entry name" value="ModA"/>
</dbReference>
<dbReference type="GO" id="GO:0030973">
    <property type="term" value="F:molybdate ion binding"/>
    <property type="evidence" value="ECO:0007669"/>
    <property type="project" value="InterPro"/>
</dbReference>
<keyword evidence="2 5" id="KW-0500">Molybdenum</keyword>
<dbReference type="GO" id="GO:1901359">
    <property type="term" value="F:tungstate binding"/>
    <property type="evidence" value="ECO:0007669"/>
    <property type="project" value="UniProtKB-ARBA"/>
</dbReference>
<dbReference type="PANTHER" id="PTHR30632">
    <property type="entry name" value="MOLYBDATE-BINDING PERIPLASMIC PROTEIN"/>
    <property type="match status" value="1"/>
</dbReference>
<reference evidence="6" key="1">
    <citation type="journal article" date="2005" name="Environ. Microbiol.">
        <title>Genetic and functional properties of uncultivated thermophilic crenarchaeotes from a subsurface gold mine as revealed by analysis of genome fragments.</title>
        <authorList>
            <person name="Nunoura T."/>
            <person name="Hirayama H."/>
            <person name="Takami H."/>
            <person name="Oida H."/>
            <person name="Nishi S."/>
            <person name="Shimamura S."/>
            <person name="Suzuki Y."/>
            <person name="Inagaki F."/>
            <person name="Takai K."/>
            <person name="Nealson K.H."/>
            <person name="Horikoshi K."/>
        </authorList>
    </citation>
    <scope>NUCLEOTIDE SEQUENCE</scope>
</reference>
<reference evidence="6" key="2">
    <citation type="journal article" date="2012" name="PLoS ONE">
        <title>A Deeply Branching Thermophilic Bacterium with an Ancient Acetyl-CoA Pathway Dominates a Subsurface Ecosystem.</title>
        <authorList>
            <person name="Takami H."/>
            <person name="Noguchi H."/>
            <person name="Takaki Y."/>
            <person name="Uchiyama I."/>
            <person name="Toyoda A."/>
            <person name="Nishi S."/>
            <person name="Chee G.-J."/>
            <person name="Arai W."/>
            <person name="Nunoura T."/>
            <person name="Itoh T."/>
            <person name="Hattori M."/>
            <person name="Takai K."/>
        </authorList>
    </citation>
    <scope>NUCLEOTIDE SEQUENCE</scope>
</reference>
<feature type="binding site" evidence="5">
    <location>
        <position position="172"/>
    </location>
    <ligand>
        <name>molybdate</name>
        <dbReference type="ChEBI" id="CHEBI:36264"/>
    </ligand>
</feature>
<dbReference type="Gene3D" id="3.40.190.10">
    <property type="entry name" value="Periplasmic binding protein-like II"/>
    <property type="match status" value="2"/>
</dbReference>
<keyword evidence="4" id="KW-0732">Signal</keyword>
<evidence type="ECO:0000256" key="1">
    <source>
        <dbReference type="ARBA" id="ARBA00009175"/>
    </source>
</evidence>
<evidence type="ECO:0000313" key="6">
    <source>
        <dbReference type="EMBL" id="BAL59331.1"/>
    </source>
</evidence>
<evidence type="ECO:0000256" key="3">
    <source>
        <dbReference type="ARBA" id="ARBA00022723"/>
    </source>
</evidence>
<dbReference type="Pfam" id="PF13531">
    <property type="entry name" value="SBP_bac_11"/>
    <property type="match status" value="1"/>
</dbReference>
<protein>
    <submittedName>
        <fullName evidence="6">Molybdate transport system substrate-binding protein</fullName>
    </submittedName>
</protein>
<keyword evidence="3 5" id="KW-0479">Metal-binding</keyword>
<evidence type="ECO:0000256" key="2">
    <source>
        <dbReference type="ARBA" id="ARBA00022505"/>
    </source>
</evidence>
<evidence type="ECO:0000256" key="4">
    <source>
        <dbReference type="ARBA" id="ARBA00022729"/>
    </source>
</evidence>
<proteinExistence type="inferred from homology"/>
<dbReference type="EMBL" id="AP011802">
    <property type="protein sequence ID" value="BAL59331.1"/>
    <property type="molecule type" value="Genomic_DNA"/>
</dbReference>
<dbReference type="SUPFAM" id="SSF53850">
    <property type="entry name" value="Periplasmic binding protein-like II"/>
    <property type="match status" value="1"/>
</dbReference>
<dbReference type="CDD" id="cd13539">
    <property type="entry name" value="PBP2_AvModA"/>
    <property type="match status" value="1"/>
</dbReference>
<dbReference type="PIRSF" id="PIRSF004846">
    <property type="entry name" value="ModA"/>
    <property type="match status" value="1"/>
</dbReference>
<dbReference type="PANTHER" id="PTHR30632:SF14">
    <property type="entry name" value="TUNGSTATE_MOLYBDATE_CHROMATE-BINDING PROTEIN MODA"/>
    <property type="match status" value="1"/>
</dbReference>
<comment type="similarity">
    <text evidence="1">Belongs to the bacterial solute-binding protein ModA family.</text>
</comment>
<dbReference type="InterPro" id="IPR050682">
    <property type="entry name" value="ModA/WtpA"/>
</dbReference>
<dbReference type="GO" id="GO:0046872">
    <property type="term" value="F:metal ion binding"/>
    <property type="evidence" value="ECO:0007669"/>
    <property type="project" value="UniProtKB-KW"/>
</dbReference>
<dbReference type="AlphaFoldDB" id="H5ST41"/>
<accession>H5ST41</accession>
<evidence type="ECO:0000256" key="5">
    <source>
        <dbReference type="PIRSR" id="PIRSR004846-1"/>
    </source>
</evidence>
<organism evidence="6">
    <name type="scientific">Acetithermum autotrophicum</name>
    <dbReference type="NCBI Taxonomy" id="1446466"/>
    <lineage>
        <taxon>Bacteria</taxon>
        <taxon>Candidatus Bipolaricaulota</taxon>
        <taxon>Candidatus Acetithermum</taxon>
    </lineage>
</organism>
<feature type="binding site" evidence="5">
    <location>
        <position position="61"/>
    </location>
    <ligand>
        <name>molybdate</name>
        <dbReference type="ChEBI" id="CHEBI:36264"/>
    </ligand>
</feature>
<gene>
    <name evidence="6" type="ORF">HGMM_OP3C486</name>
</gene>
<dbReference type="GO" id="GO:0015689">
    <property type="term" value="P:molybdate ion transport"/>
    <property type="evidence" value="ECO:0007669"/>
    <property type="project" value="InterPro"/>
</dbReference>
<sequence length="258" mass="28330">MLVVAGIALLAVWALYAYRPAAEPTIRIAAAADLKFALDELVAEFRRQHPQITVKISYGSSGSFFAQLFQRAPFDMFFSADMDYPQRLIVHGLALAETAFFYAVGRIVLWVPKSSAIAVEQRGVQALFDPTVKKIALANPQHAPYGRAAVAALKSLGVYEAVHERFVFGENVAQAAQFVQSGAAQIGVIALSLALAPTLRAHGRFWEFPLASYPRMEQGGVILKWVRDRASAELLKNFVLSEQGRAILKNYGFFLPGE</sequence>
<dbReference type="NCBIfam" id="TIGR01256">
    <property type="entry name" value="modA"/>
    <property type="match status" value="1"/>
</dbReference>
<dbReference type="InterPro" id="IPR044084">
    <property type="entry name" value="AvModA-like_subst-bd"/>
</dbReference>
<dbReference type="FunFam" id="3.40.190.10:FF:000035">
    <property type="entry name" value="Molybdate ABC transporter substrate-binding protein"/>
    <property type="match status" value="1"/>
</dbReference>